<gene>
    <name evidence="2" type="ORF">MetMK1DRAFT_00005580</name>
</gene>
<keyword evidence="3" id="KW-1185">Reference proteome</keyword>
<proteinExistence type="predicted"/>
<evidence type="ECO:0000313" key="2">
    <source>
        <dbReference type="EMBL" id="EHP70056.1"/>
    </source>
</evidence>
<dbReference type="STRING" id="671065.MetMK1DRAFT_00005580"/>
<dbReference type="Proteomes" id="UP000003980">
    <property type="component" value="Unassembled WGS sequence"/>
</dbReference>
<feature type="transmembrane region" description="Helical" evidence="1">
    <location>
        <begin position="136"/>
        <end position="155"/>
    </location>
</feature>
<name>H2C1D5_9CREN</name>
<keyword evidence="1" id="KW-0812">Transmembrane</keyword>
<keyword evidence="1" id="KW-1133">Transmembrane helix</keyword>
<dbReference type="RefSeq" id="WP_009070417.1">
    <property type="nucleotide sequence ID" value="NZ_JH597761.1"/>
</dbReference>
<dbReference type="HOGENOM" id="CLU_835812_0_0_2"/>
<dbReference type="OrthoDB" id="44226at2157"/>
<feature type="transmembrane region" description="Helical" evidence="1">
    <location>
        <begin position="6"/>
        <end position="24"/>
    </location>
</feature>
<reference evidence="2 3" key="1">
    <citation type="submission" date="2012-01" db="EMBL/GenBank/DDBJ databases">
        <title>Improved High-Quality Draft sequence of Metallosphaera yellowstonensis MK1.</title>
        <authorList>
            <consortium name="US DOE Joint Genome Institute"/>
            <person name="Lucas S."/>
            <person name="Han J."/>
            <person name="Cheng J.-F."/>
            <person name="Goodwin L."/>
            <person name="Pitluck S."/>
            <person name="Peters L."/>
            <person name="Teshima H."/>
            <person name="Detter J.C."/>
            <person name="Han C."/>
            <person name="Tapia R."/>
            <person name="Land M."/>
            <person name="Hauser L."/>
            <person name="Kyrpides N."/>
            <person name="Kozubal M."/>
            <person name="Macur R.E."/>
            <person name="Jay Z."/>
            <person name="Inskeep W."/>
            <person name="Woyke T."/>
        </authorList>
    </citation>
    <scope>NUCLEOTIDE SEQUENCE [LARGE SCALE GENOMIC DNA]</scope>
    <source>
        <strain evidence="2 3">MK1</strain>
    </source>
</reference>
<keyword evidence="1" id="KW-0472">Membrane</keyword>
<feature type="transmembrane region" description="Helical" evidence="1">
    <location>
        <begin position="58"/>
        <end position="75"/>
    </location>
</feature>
<protein>
    <submittedName>
        <fullName evidence="2">Uncharacterized protein</fullName>
    </submittedName>
</protein>
<feature type="transmembrane region" description="Helical" evidence="1">
    <location>
        <begin position="298"/>
        <end position="318"/>
    </location>
</feature>
<dbReference type="EMBL" id="JH597761">
    <property type="protein sequence ID" value="EHP70056.1"/>
    <property type="molecule type" value="Genomic_DNA"/>
</dbReference>
<evidence type="ECO:0000256" key="1">
    <source>
        <dbReference type="SAM" id="Phobius"/>
    </source>
</evidence>
<accession>H2C1D5</accession>
<sequence length="335" mass="37274">MLSPLVASYIVYVVSMTVVMSWAFERAFHGVGVAFWILILSSMTTLTFLFLFSYSPDVLLFSIAILSIPVTLWNLGKWRLGSVAGLLASEILMSLLYYVMLRGLGNAVIALDFYGTDIPSTYVNSPFQVLEALAELANSFMFFLMILPEILYFCVRNRDTFPLILGSLALGGPNIASEMTHSILPLPYDPVKEASIFVSLLSLVSSVYVSNSFMRGKLRGGEFLTFIISNLMLSVCGEYYAVTINEIPYALATLITLGLSFVRPKVELRDWRTSLILSVPQYLWGLSVGTWYNEISVGHLLGTLFLLTYLVSLSASHLRIKGADREGLAHPRRVR</sequence>
<feature type="transmembrane region" description="Helical" evidence="1">
    <location>
        <begin position="162"/>
        <end position="188"/>
    </location>
</feature>
<organism evidence="2 3">
    <name type="scientific">Metallosphaera yellowstonensis MK1</name>
    <dbReference type="NCBI Taxonomy" id="671065"/>
    <lineage>
        <taxon>Archaea</taxon>
        <taxon>Thermoproteota</taxon>
        <taxon>Thermoprotei</taxon>
        <taxon>Sulfolobales</taxon>
        <taxon>Sulfolobaceae</taxon>
        <taxon>Metallosphaera</taxon>
    </lineage>
</organism>
<feature type="transmembrane region" description="Helical" evidence="1">
    <location>
        <begin position="31"/>
        <end position="52"/>
    </location>
</feature>
<feature type="transmembrane region" description="Helical" evidence="1">
    <location>
        <begin position="194"/>
        <end position="211"/>
    </location>
</feature>
<dbReference type="AlphaFoldDB" id="H2C1D5"/>
<dbReference type="eggNOG" id="arCOG12531">
    <property type="taxonomic scope" value="Archaea"/>
</dbReference>
<evidence type="ECO:0000313" key="3">
    <source>
        <dbReference type="Proteomes" id="UP000003980"/>
    </source>
</evidence>
<feature type="transmembrane region" description="Helical" evidence="1">
    <location>
        <begin position="223"/>
        <end position="241"/>
    </location>
</feature>